<feature type="domain" description="Cobalamin synthesis G N-terminal" evidence="2">
    <location>
        <begin position="62"/>
        <end position="142"/>
    </location>
</feature>
<dbReference type="InterPro" id="IPR038029">
    <property type="entry name" value="GbiG_N_sf"/>
</dbReference>
<evidence type="ECO:0000259" key="3">
    <source>
        <dbReference type="Pfam" id="PF11761"/>
    </source>
</evidence>
<dbReference type="RefSeq" id="WP_008725200.1">
    <property type="nucleotide sequence ID" value="NZ_JBBMFM010000183.1"/>
</dbReference>
<keyword evidence="4" id="KW-0378">Hydrolase</keyword>
<dbReference type="InterPro" id="IPR021744">
    <property type="entry name" value="CbiG_N"/>
</dbReference>
<dbReference type="Pfam" id="PF11760">
    <property type="entry name" value="CbiG_N"/>
    <property type="match status" value="1"/>
</dbReference>
<feature type="domain" description="CobE/GbiG C-terminal" evidence="1">
    <location>
        <begin position="236"/>
        <end position="352"/>
    </location>
</feature>
<dbReference type="InterPro" id="IPR021745">
    <property type="entry name" value="CbiG_mid"/>
</dbReference>
<dbReference type="GO" id="GO:0016787">
    <property type="term" value="F:hydrolase activity"/>
    <property type="evidence" value="ECO:0007669"/>
    <property type="project" value="UniProtKB-KW"/>
</dbReference>
<sequence length="364" mass="38883">MKIGIISFTARGTRLCCHLASRLSGGVDECTAFVPERYSDTYDKTGDMEGVVRCQDMPLGQWTKTMFREQRAMVFVGAVGIAVRAIAPFVRDKMTDPPVVVVDEAGRFSIPILSGHVGGANALASRIGECIGAVPVITTATDVNGLFAVDVFAAENGLVLTDREAAKQVSARILDGGNVGFFNEFEGGEPGVPRGCCKNPSEYNIWVTVKDSSLEFERSVGAVGSRRVLRLIPQAVVAGVGCRRGVEPFILERQVLEGFRKHGIDPASVKALATIDIKKEEPALLALAQKRGWTLRFYSAAELGDVGGTFTESAFVEQTVGIGNVCERACMAEGGRLLFGKEAGGGVTVAAAVEPFKLDIEKYI</sequence>
<feature type="domain" description="Cobalamin biosynthesis central region" evidence="3">
    <location>
        <begin position="147"/>
        <end position="218"/>
    </location>
</feature>
<organism evidence="4 5">
    <name type="scientific">Enterocloster hominis</name>
    <name type="common">ex Hitch et al. 2024</name>
    <dbReference type="NCBI Taxonomy" id="1917870"/>
    <lineage>
        <taxon>Bacteria</taxon>
        <taxon>Bacillati</taxon>
        <taxon>Bacillota</taxon>
        <taxon>Clostridia</taxon>
        <taxon>Lachnospirales</taxon>
        <taxon>Lachnospiraceae</taxon>
        <taxon>Enterocloster</taxon>
    </lineage>
</organism>
<evidence type="ECO:0000313" key="5">
    <source>
        <dbReference type="Proteomes" id="UP001454086"/>
    </source>
</evidence>
<gene>
    <name evidence="4" type="ORF">WMQ36_26275</name>
</gene>
<dbReference type="InterPro" id="IPR036518">
    <property type="entry name" value="CobE/GbiG_C_sf"/>
</dbReference>
<dbReference type="InterPro" id="IPR002750">
    <property type="entry name" value="CobE/GbiG_C"/>
</dbReference>
<protein>
    <submittedName>
        <fullName evidence="4">Cobalt-precorrin 5A hydrolase</fullName>
    </submittedName>
</protein>
<dbReference type="Proteomes" id="UP001454086">
    <property type="component" value="Unassembled WGS sequence"/>
</dbReference>
<dbReference type="EMBL" id="JBBMFM010000183">
    <property type="protein sequence ID" value="MEQ2428470.1"/>
    <property type="molecule type" value="Genomic_DNA"/>
</dbReference>
<dbReference type="SUPFAM" id="SSF159672">
    <property type="entry name" value="CbiG N-terminal domain-like"/>
    <property type="match status" value="1"/>
</dbReference>
<dbReference type="SUPFAM" id="SSF159664">
    <property type="entry name" value="CobE/GbiG C-terminal domain-like"/>
    <property type="match status" value="1"/>
</dbReference>
<dbReference type="PANTHER" id="PTHR37477:SF1">
    <property type="entry name" value="COBALT-PRECORRIN-5A HYDROLASE"/>
    <property type="match status" value="1"/>
</dbReference>
<dbReference type="Gene3D" id="3.40.50.11220">
    <property type="match status" value="1"/>
</dbReference>
<dbReference type="Pfam" id="PF11761">
    <property type="entry name" value="CbiG_mid"/>
    <property type="match status" value="1"/>
</dbReference>
<dbReference type="Pfam" id="PF01890">
    <property type="entry name" value="CbiG_C"/>
    <property type="match status" value="1"/>
</dbReference>
<accession>A0ABV1DDL4</accession>
<comment type="caution">
    <text evidence="4">The sequence shown here is derived from an EMBL/GenBank/DDBJ whole genome shotgun (WGS) entry which is preliminary data.</text>
</comment>
<evidence type="ECO:0000259" key="1">
    <source>
        <dbReference type="Pfam" id="PF01890"/>
    </source>
</evidence>
<dbReference type="Gene3D" id="3.30.420.180">
    <property type="entry name" value="CobE/GbiG C-terminal domain"/>
    <property type="match status" value="1"/>
</dbReference>
<name>A0ABV1DDL4_9FIRM</name>
<dbReference type="InterPro" id="IPR052553">
    <property type="entry name" value="CbiG_hydrolase"/>
</dbReference>
<reference evidence="4 5" key="1">
    <citation type="submission" date="2024-03" db="EMBL/GenBank/DDBJ databases">
        <title>Human intestinal bacterial collection.</title>
        <authorList>
            <person name="Pauvert C."/>
            <person name="Hitch T.C.A."/>
            <person name="Clavel T."/>
        </authorList>
    </citation>
    <scope>NUCLEOTIDE SEQUENCE [LARGE SCALE GENOMIC DNA]</scope>
    <source>
        <strain evidence="4 5">CLA-SR-H021</strain>
    </source>
</reference>
<proteinExistence type="predicted"/>
<evidence type="ECO:0000313" key="4">
    <source>
        <dbReference type="EMBL" id="MEQ2428470.1"/>
    </source>
</evidence>
<evidence type="ECO:0000259" key="2">
    <source>
        <dbReference type="Pfam" id="PF11760"/>
    </source>
</evidence>
<keyword evidence="5" id="KW-1185">Reference proteome</keyword>
<dbReference type="PANTHER" id="PTHR37477">
    <property type="entry name" value="COBALT-PRECORRIN-5A HYDROLASE"/>
    <property type="match status" value="1"/>
</dbReference>